<dbReference type="EMBL" id="FAVB01000005">
    <property type="protein sequence ID" value="CUU88099.1"/>
    <property type="molecule type" value="Genomic_DNA"/>
</dbReference>
<name>A0A0S4ST69_CAMHY</name>
<dbReference type="AlphaFoldDB" id="A0A0S4ST69"/>
<protein>
    <submittedName>
        <fullName evidence="1">Uncharacterized protein</fullName>
    </submittedName>
</protein>
<comment type="caution">
    <text evidence="1">The sequence shown here is derived from an EMBL/GenBank/DDBJ whole genome shotgun (WGS) entry which is preliminary data.</text>
</comment>
<dbReference type="Proteomes" id="UP000052237">
    <property type="component" value="Unassembled WGS sequence"/>
</dbReference>
<proteinExistence type="predicted"/>
<dbReference type="RefSeq" id="WP_059429516.1">
    <property type="nucleotide sequence ID" value="NZ_FAVB01000005.1"/>
</dbReference>
<gene>
    <name evidence="1" type="ORF">ERS686654_01846</name>
</gene>
<organism evidence="1 2">
    <name type="scientific">Campylobacter hyointestinalis subsp. hyointestinalis</name>
    <dbReference type="NCBI Taxonomy" id="91352"/>
    <lineage>
        <taxon>Bacteria</taxon>
        <taxon>Pseudomonadati</taxon>
        <taxon>Campylobacterota</taxon>
        <taxon>Epsilonproteobacteria</taxon>
        <taxon>Campylobacterales</taxon>
        <taxon>Campylobacteraceae</taxon>
        <taxon>Campylobacter</taxon>
    </lineage>
</organism>
<reference evidence="1 2" key="1">
    <citation type="submission" date="2015-11" db="EMBL/GenBank/DDBJ databases">
        <authorList>
            <consortium name="Pathogen Informatics"/>
        </authorList>
    </citation>
    <scope>NUCLEOTIDE SEQUENCE [LARGE SCALE GENOMIC DNA]</scope>
    <source>
        <strain evidence="1 2">006A-0059</strain>
    </source>
</reference>
<sequence>MKVKIGKNETELDDKKLARAVEDFCEIKAQIDALNENLKGFKDEICTRAREILSDNDATTLNLFVGESGVKVSFGWDIKVSDESNLRLLLGDKFDLLVKTETTFKPEKRLKELALSDDGLKECLEIKEKTPSVSTI</sequence>
<evidence type="ECO:0000313" key="2">
    <source>
        <dbReference type="Proteomes" id="UP000052237"/>
    </source>
</evidence>
<evidence type="ECO:0000313" key="1">
    <source>
        <dbReference type="EMBL" id="CUU88099.1"/>
    </source>
</evidence>
<keyword evidence="2" id="KW-1185">Reference proteome</keyword>
<accession>A0A0S4ST69</accession>